<feature type="compositionally biased region" description="Basic and acidic residues" evidence="1">
    <location>
        <begin position="135"/>
        <end position="145"/>
    </location>
</feature>
<feature type="transmembrane region" description="Helical" evidence="2">
    <location>
        <begin position="16"/>
        <end position="36"/>
    </location>
</feature>
<keyword evidence="2" id="KW-1133">Transmembrane helix</keyword>
<accession>A0ABQ8IIJ8</accession>
<proteinExistence type="predicted"/>
<keyword evidence="2" id="KW-0812">Transmembrane</keyword>
<feature type="transmembrane region" description="Helical" evidence="2">
    <location>
        <begin position="57"/>
        <end position="78"/>
    </location>
</feature>
<comment type="caution">
    <text evidence="3">The sequence shown here is derived from an EMBL/GenBank/DDBJ whole genome shotgun (WGS) entry which is preliminary data.</text>
</comment>
<protein>
    <submittedName>
        <fullName evidence="3">Uncharacterized protein</fullName>
    </submittedName>
</protein>
<evidence type="ECO:0000313" key="3">
    <source>
        <dbReference type="EMBL" id="KAH7575997.1"/>
    </source>
</evidence>
<evidence type="ECO:0000256" key="2">
    <source>
        <dbReference type="SAM" id="Phobius"/>
    </source>
</evidence>
<dbReference type="EMBL" id="JAFEMO010000002">
    <property type="protein sequence ID" value="KAH7575997.1"/>
    <property type="molecule type" value="Genomic_DNA"/>
</dbReference>
<gene>
    <name evidence="3" type="ORF">JRO89_XS02G0270500</name>
</gene>
<evidence type="ECO:0000256" key="1">
    <source>
        <dbReference type="SAM" id="MobiDB-lite"/>
    </source>
</evidence>
<feature type="transmembrane region" description="Helical" evidence="2">
    <location>
        <begin position="84"/>
        <end position="103"/>
    </location>
</feature>
<dbReference type="Proteomes" id="UP000827721">
    <property type="component" value="Unassembled WGS sequence"/>
</dbReference>
<name>A0ABQ8IIJ8_9ROSI</name>
<evidence type="ECO:0000313" key="4">
    <source>
        <dbReference type="Proteomes" id="UP000827721"/>
    </source>
</evidence>
<reference evidence="3 4" key="1">
    <citation type="submission" date="2021-02" db="EMBL/GenBank/DDBJ databases">
        <title>Plant Genome Project.</title>
        <authorList>
            <person name="Zhang R.-G."/>
        </authorList>
    </citation>
    <scope>NUCLEOTIDE SEQUENCE [LARGE SCALE GENOMIC DNA]</scope>
    <source>
        <tissue evidence="3">Leaves</tissue>
    </source>
</reference>
<keyword evidence="2" id="KW-0472">Membrane</keyword>
<organism evidence="3 4">
    <name type="scientific">Xanthoceras sorbifolium</name>
    <dbReference type="NCBI Taxonomy" id="99658"/>
    <lineage>
        <taxon>Eukaryota</taxon>
        <taxon>Viridiplantae</taxon>
        <taxon>Streptophyta</taxon>
        <taxon>Embryophyta</taxon>
        <taxon>Tracheophyta</taxon>
        <taxon>Spermatophyta</taxon>
        <taxon>Magnoliopsida</taxon>
        <taxon>eudicotyledons</taxon>
        <taxon>Gunneridae</taxon>
        <taxon>Pentapetalae</taxon>
        <taxon>rosids</taxon>
        <taxon>malvids</taxon>
        <taxon>Sapindales</taxon>
        <taxon>Sapindaceae</taxon>
        <taxon>Xanthoceroideae</taxon>
        <taxon>Xanthoceras</taxon>
    </lineage>
</organism>
<feature type="region of interest" description="Disordered" evidence="1">
    <location>
        <begin position="112"/>
        <end position="145"/>
    </location>
</feature>
<sequence>MLAFLLLEAISICLDLFRGIGVVLASFVLALIVLLFKAFSATNSRTELERNRNIIEFVFSVVQLIMASVHLALSFLGVEINNKVASIFLLIPVVAALALAVIYKLTNTHIQPNTPQGDEEQGVPSDNPSEMTPPIKREEEGVPEL</sequence>
<keyword evidence="4" id="KW-1185">Reference proteome</keyword>